<protein>
    <submittedName>
        <fullName evidence="1">Uncharacterized protein</fullName>
    </submittedName>
</protein>
<gene>
    <name evidence="1" type="ORF">RFI_27348</name>
</gene>
<sequence>KKLKQDPKEWAIKFASGNHVTAATLQTFAIVLRDESASFATLFIRELGLMHLCRHARNSNDAAFIRELLQQGSHSCHCGQGSSSSSSSSFLSIITLFFFPNKKKKLDINDCKTRENIMKLLVMFVGDEGEEVWIAFEKVFKGKKKKKKRHEFTIIIIINNK</sequence>
<dbReference type="AlphaFoldDB" id="X6M7S1"/>
<organism evidence="1 2">
    <name type="scientific">Reticulomyxa filosa</name>
    <dbReference type="NCBI Taxonomy" id="46433"/>
    <lineage>
        <taxon>Eukaryota</taxon>
        <taxon>Sar</taxon>
        <taxon>Rhizaria</taxon>
        <taxon>Retaria</taxon>
        <taxon>Foraminifera</taxon>
        <taxon>Monothalamids</taxon>
        <taxon>Reticulomyxidae</taxon>
        <taxon>Reticulomyxa</taxon>
    </lineage>
</organism>
<evidence type="ECO:0000313" key="2">
    <source>
        <dbReference type="Proteomes" id="UP000023152"/>
    </source>
</evidence>
<evidence type="ECO:0000313" key="1">
    <source>
        <dbReference type="EMBL" id="ETO10028.1"/>
    </source>
</evidence>
<comment type="caution">
    <text evidence="1">The sequence shown here is derived from an EMBL/GenBank/DDBJ whole genome shotgun (WGS) entry which is preliminary data.</text>
</comment>
<feature type="non-terminal residue" evidence="1">
    <location>
        <position position="1"/>
    </location>
</feature>
<keyword evidence="2" id="KW-1185">Reference proteome</keyword>
<dbReference type="EMBL" id="ASPP01023707">
    <property type="protein sequence ID" value="ETO10028.1"/>
    <property type="molecule type" value="Genomic_DNA"/>
</dbReference>
<name>X6M7S1_RETFI</name>
<proteinExistence type="predicted"/>
<reference evidence="1 2" key="1">
    <citation type="journal article" date="2013" name="Curr. Biol.">
        <title>The Genome of the Foraminiferan Reticulomyxa filosa.</title>
        <authorList>
            <person name="Glockner G."/>
            <person name="Hulsmann N."/>
            <person name="Schleicher M."/>
            <person name="Noegel A.A."/>
            <person name="Eichinger L."/>
            <person name="Gallinger C."/>
            <person name="Pawlowski J."/>
            <person name="Sierra R."/>
            <person name="Euteneuer U."/>
            <person name="Pillet L."/>
            <person name="Moustafa A."/>
            <person name="Platzer M."/>
            <person name="Groth M."/>
            <person name="Szafranski K."/>
            <person name="Schliwa M."/>
        </authorList>
    </citation>
    <scope>NUCLEOTIDE SEQUENCE [LARGE SCALE GENOMIC DNA]</scope>
</reference>
<accession>X6M7S1</accession>
<dbReference type="Proteomes" id="UP000023152">
    <property type="component" value="Unassembled WGS sequence"/>
</dbReference>